<evidence type="ECO:0000313" key="4">
    <source>
        <dbReference type="Proteomes" id="UP000433652"/>
    </source>
</evidence>
<gene>
    <name evidence="3" type="ORF">GRI89_12605</name>
</gene>
<dbReference type="InterPro" id="IPR032710">
    <property type="entry name" value="NTF2-like_dom_sf"/>
</dbReference>
<evidence type="ECO:0000256" key="1">
    <source>
        <dbReference type="SAM" id="SignalP"/>
    </source>
</evidence>
<comment type="caution">
    <text evidence="3">The sequence shown here is derived from an EMBL/GenBank/DDBJ whole genome shotgun (WGS) entry which is preliminary data.</text>
</comment>
<dbReference type="OrthoDB" id="9812089at2"/>
<dbReference type="Proteomes" id="UP000433652">
    <property type="component" value="Unassembled WGS sequence"/>
</dbReference>
<dbReference type="PANTHER" id="PTHR38436">
    <property type="entry name" value="POLYKETIDE CYCLASE SNOAL-LIKE DOMAIN"/>
    <property type="match status" value="1"/>
</dbReference>
<dbReference type="AlphaFoldDB" id="A0A6I4SYD6"/>
<dbReference type="Pfam" id="PF12680">
    <property type="entry name" value="SnoaL_2"/>
    <property type="match status" value="1"/>
</dbReference>
<evidence type="ECO:0000313" key="3">
    <source>
        <dbReference type="EMBL" id="MXO60379.1"/>
    </source>
</evidence>
<accession>A0A6I4SYD6</accession>
<feature type="chain" id="PRO_5026252920" evidence="1">
    <location>
        <begin position="28"/>
        <end position="161"/>
    </location>
</feature>
<keyword evidence="1" id="KW-0732">Signal</keyword>
<proteinExistence type="predicted"/>
<keyword evidence="4" id="KW-1185">Reference proteome</keyword>
<protein>
    <submittedName>
        <fullName evidence="3">Polyketide cyclase</fullName>
    </submittedName>
</protein>
<organism evidence="3 4">
    <name type="scientific">Croceibacterium salegens</name>
    <dbReference type="NCBI Taxonomy" id="1737568"/>
    <lineage>
        <taxon>Bacteria</taxon>
        <taxon>Pseudomonadati</taxon>
        <taxon>Pseudomonadota</taxon>
        <taxon>Alphaproteobacteria</taxon>
        <taxon>Sphingomonadales</taxon>
        <taxon>Erythrobacteraceae</taxon>
        <taxon>Croceibacterium</taxon>
    </lineage>
</organism>
<name>A0A6I4SYD6_9SPHN</name>
<feature type="domain" description="SnoaL-like" evidence="2">
    <location>
        <begin position="60"/>
        <end position="143"/>
    </location>
</feature>
<dbReference type="InterPro" id="IPR037401">
    <property type="entry name" value="SnoaL-like"/>
</dbReference>
<feature type="signal peptide" evidence="1">
    <location>
        <begin position="1"/>
        <end position="27"/>
    </location>
</feature>
<dbReference type="PANTHER" id="PTHR38436:SF1">
    <property type="entry name" value="ESTER CYCLASE"/>
    <property type="match status" value="1"/>
</dbReference>
<evidence type="ECO:0000259" key="2">
    <source>
        <dbReference type="Pfam" id="PF12680"/>
    </source>
</evidence>
<dbReference type="GO" id="GO:0030638">
    <property type="term" value="P:polyketide metabolic process"/>
    <property type="evidence" value="ECO:0007669"/>
    <property type="project" value="InterPro"/>
</dbReference>
<dbReference type="InterPro" id="IPR009959">
    <property type="entry name" value="Cyclase_SnoaL-like"/>
</dbReference>
<dbReference type="EMBL" id="WTYM01000050">
    <property type="protein sequence ID" value="MXO60379.1"/>
    <property type="molecule type" value="Genomic_DNA"/>
</dbReference>
<sequence length="161" mass="18461">MSIQAKKASRIFLGSALTILLARSALAETPEDTREACNLQPSEVVEKFVDMLFMQKLVRPAFETWVVEDYIQHKPSMGDGRETVIRFLEDIFERMPDRSYRIHRVIASGDLVAVHYHTQANANELGLAIVDIFRVRNCKIVEHWDVVQPVPETSQNDNTMF</sequence>
<dbReference type="RefSeq" id="WP_159796129.1">
    <property type="nucleotide sequence ID" value="NZ_WTYM01000050.1"/>
</dbReference>
<dbReference type="SUPFAM" id="SSF54427">
    <property type="entry name" value="NTF2-like"/>
    <property type="match status" value="1"/>
</dbReference>
<reference evidence="3 4" key="1">
    <citation type="submission" date="2019-12" db="EMBL/GenBank/DDBJ databases">
        <title>Genomic-based taxomic classification of the family Erythrobacteraceae.</title>
        <authorList>
            <person name="Xu L."/>
        </authorList>
    </citation>
    <scope>NUCLEOTIDE SEQUENCE [LARGE SCALE GENOMIC DNA]</scope>
    <source>
        <strain evidence="3 4">MCCC 1K01500</strain>
    </source>
</reference>
<dbReference type="Gene3D" id="3.10.450.50">
    <property type="match status" value="1"/>
</dbReference>